<protein>
    <submittedName>
        <fullName evidence="1">Uncharacterized protein</fullName>
    </submittedName>
</protein>
<evidence type="ECO:0000313" key="2">
    <source>
        <dbReference type="Proteomes" id="UP000217918"/>
    </source>
</evidence>
<organism evidence="1 2">
    <name type="scientific">Levilactobacillus brevis</name>
    <name type="common">Lactobacillus brevis</name>
    <dbReference type="NCBI Taxonomy" id="1580"/>
    <lineage>
        <taxon>Bacteria</taxon>
        <taxon>Bacillati</taxon>
        <taxon>Bacillota</taxon>
        <taxon>Bacilli</taxon>
        <taxon>Lactobacillales</taxon>
        <taxon>Lactobacillaceae</taxon>
        <taxon>Levilactobacillus</taxon>
    </lineage>
</organism>
<dbReference type="EMBL" id="NVYO01000001">
    <property type="protein sequence ID" value="PBQ25019.1"/>
    <property type="molecule type" value="Genomic_DNA"/>
</dbReference>
<dbReference type="AlphaFoldDB" id="A0A2A3U257"/>
<comment type="caution">
    <text evidence="1">The sequence shown here is derived from an EMBL/GenBank/DDBJ whole genome shotgun (WGS) entry which is preliminary data.</text>
</comment>
<dbReference type="SUPFAM" id="SSF50118">
    <property type="entry name" value="Cell growth inhibitor/plasmid maintenance toxic component"/>
    <property type="match status" value="1"/>
</dbReference>
<name>A0A2A3U257_LEVBR</name>
<dbReference type="Gene3D" id="2.30.30.110">
    <property type="match status" value="1"/>
</dbReference>
<reference evidence="1 2" key="1">
    <citation type="submission" date="2017-09" db="EMBL/GenBank/DDBJ databases">
        <title>Genome sequence of Lactobacillus brevis D7.</title>
        <authorList>
            <person name="Kwon M.-S."/>
            <person name="Lim S.K."/>
            <person name="Choi H.-J."/>
        </authorList>
    </citation>
    <scope>NUCLEOTIDE SEQUENCE [LARGE SCALE GENOMIC DNA]</scope>
    <source>
        <strain evidence="1 2">D7</strain>
    </source>
</reference>
<gene>
    <name evidence="1" type="ORF">CNR29_13105</name>
</gene>
<dbReference type="InterPro" id="IPR011067">
    <property type="entry name" value="Plasmid_toxin/cell-grow_inhib"/>
</dbReference>
<dbReference type="Proteomes" id="UP000217918">
    <property type="component" value="Unassembled WGS sequence"/>
</dbReference>
<accession>A0A2A3U257</accession>
<sequence>MDIAIADVPYDDGKTLKTRPALLVNIDGQQATVFKITTKYEEKSEVIKKFYYPIEFWREAGLDKASFVDTHMTYTLATEFMLKNPPIGVLTDTDAIKLFNFIKTNQKDSV</sequence>
<evidence type="ECO:0000313" key="1">
    <source>
        <dbReference type="EMBL" id="PBQ25019.1"/>
    </source>
</evidence>
<proteinExistence type="predicted"/>